<accession>A0AAW0GNF0</accession>
<evidence type="ECO:0000313" key="2">
    <source>
        <dbReference type="Proteomes" id="UP001385951"/>
    </source>
</evidence>
<gene>
    <name evidence="1" type="ORF">QCA50_004836</name>
</gene>
<protein>
    <submittedName>
        <fullName evidence="1">Uncharacterized protein</fullName>
    </submittedName>
</protein>
<keyword evidence="2" id="KW-1185">Reference proteome</keyword>
<sequence>MNYTREGQEFLLALAFVSKARELTRPIEFNQLGRRGSLCTVTYLLEKGTKRNDFSQSLPMIEEGHHEA</sequence>
<reference evidence="1 2" key="1">
    <citation type="submission" date="2022-09" db="EMBL/GenBank/DDBJ databases">
        <authorList>
            <person name="Palmer J.M."/>
        </authorList>
    </citation>
    <scope>NUCLEOTIDE SEQUENCE [LARGE SCALE GENOMIC DNA]</scope>
    <source>
        <strain evidence="1 2">DSM 7382</strain>
    </source>
</reference>
<dbReference type="Proteomes" id="UP001385951">
    <property type="component" value="Unassembled WGS sequence"/>
</dbReference>
<proteinExistence type="predicted"/>
<dbReference type="EMBL" id="JASBNA010000005">
    <property type="protein sequence ID" value="KAK7691437.1"/>
    <property type="molecule type" value="Genomic_DNA"/>
</dbReference>
<evidence type="ECO:0000313" key="1">
    <source>
        <dbReference type="EMBL" id="KAK7691437.1"/>
    </source>
</evidence>
<dbReference type="AlphaFoldDB" id="A0AAW0GNF0"/>
<organism evidence="1 2">
    <name type="scientific">Cerrena zonata</name>
    <dbReference type="NCBI Taxonomy" id="2478898"/>
    <lineage>
        <taxon>Eukaryota</taxon>
        <taxon>Fungi</taxon>
        <taxon>Dikarya</taxon>
        <taxon>Basidiomycota</taxon>
        <taxon>Agaricomycotina</taxon>
        <taxon>Agaricomycetes</taxon>
        <taxon>Polyporales</taxon>
        <taxon>Cerrenaceae</taxon>
        <taxon>Cerrena</taxon>
    </lineage>
</organism>
<name>A0AAW0GNF0_9APHY</name>
<comment type="caution">
    <text evidence="1">The sequence shown here is derived from an EMBL/GenBank/DDBJ whole genome shotgun (WGS) entry which is preliminary data.</text>
</comment>